<dbReference type="OrthoDB" id="5293996at2"/>
<evidence type="ECO:0000256" key="4">
    <source>
        <dbReference type="ARBA" id="ARBA00038054"/>
    </source>
</evidence>
<gene>
    <name evidence="6" type="ORF">FRY74_01480</name>
</gene>
<sequence>MKIELSDLMEWDERYRLKFVNSLSGYKGVHLIGTQNKNKETNLAIFNSIVHIGSSPPLIGFIMRPLTVERNTYNNIKETRYYTINHVHKSFLKKAHYTSAKFPTDVSEFEACNLTPEYSNSFSAPFVGESTIKLGLKLIDDKEIQVNGTRLIIGEVQEVFIDENYIEEDGQIDLALSNDVCVTGLNQYSSVNKFKNIPYARVEEAPNFKQKERPDNVVFDDETQTYNANLLPYGTNIGAPSIQASGVSTWINTSVTSFNHTFKNKIELIKSDYQALINEYEINDMLYKADMSFEPIVGKVYHLYFSDKKGKNFLSLIPPSSWKMEHIGSYVLNNDKTWKKVIDES</sequence>
<dbReference type="InterPro" id="IPR019534">
    <property type="entry name" value="DUF2452"/>
</dbReference>
<keyword evidence="3" id="KW-0288">FMN</keyword>
<protein>
    <submittedName>
        <fullName evidence="6">DUF2452 domain-containing protein</fullName>
    </submittedName>
</protein>
<keyword evidence="7" id="KW-1185">Reference proteome</keyword>
<dbReference type="GO" id="GO:0016646">
    <property type="term" value="F:oxidoreductase activity, acting on the CH-NH group of donors, NAD or NADP as acceptor"/>
    <property type="evidence" value="ECO:0007669"/>
    <property type="project" value="UniProtKB-ARBA"/>
</dbReference>
<dbReference type="PANTHER" id="PTHR33798:SF5">
    <property type="entry name" value="FLAVIN REDUCTASE LIKE DOMAIN-CONTAINING PROTEIN"/>
    <property type="match status" value="1"/>
</dbReference>
<evidence type="ECO:0000256" key="2">
    <source>
        <dbReference type="ARBA" id="ARBA00022630"/>
    </source>
</evidence>
<proteinExistence type="inferred from homology"/>
<organism evidence="6 7">
    <name type="scientific">Vicingus serpentipes</name>
    <dbReference type="NCBI Taxonomy" id="1926625"/>
    <lineage>
        <taxon>Bacteria</taxon>
        <taxon>Pseudomonadati</taxon>
        <taxon>Bacteroidota</taxon>
        <taxon>Flavobacteriia</taxon>
        <taxon>Flavobacteriales</taxon>
        <taxon>Vicingaceae</taxon>
        <taxon>Vicingus</taxon>
    </lineage>
</organism>
<dbReference type="Proteomes" id="UP000321721">
    <property type="component" value="Unassembled WGS sequence"/>
</dbReference>
<feature type="domain" description="Flavin reductase like" evidence="5">
    <location>
        <begin position="28"/>
        <end position="164"/>
    </location>
</feature>
<evidence type="ECO:0000313" key="7">
    <source>
        <dbReference type="Proteomes" id="UP000321721"/>
    </source>
</evidence>
<dbReference type="GO" id="GO:0010181">
    <property type="term" value="F:FMN binding"/>
    <property type="evidence" value="ECO:0007669"/>
    <property type="project" value="InterPro"/>
</dbReference>
<dbReference type="InterPro" id="IPR012349">
    <property type="entry name" value="Split_barrel_FMN-bd"/>
</dbReference>
<dbReference type="Pfam" id="PF10504">
    <property type="entry name" value="DUF2452"/>
    <property type="match status" value="1"/>
</dbReference>
<accession>A0A5C6RZ08</accession>
<comment type="cofactor">
    <cofactor evidence="1">
        <name>FMN</name>
        <dbReference type="ChEBI" id="CHEBI:58210"/>
    </cofactor>
</comment>
<comment type="similarity">
    <text evidence="4">Belongs to the flavoredoxin family.</text>
</comment>
<evidence type="ECO:0000256" key="3">
    <source>
        <dbReference type="ARBA" id="ARBA00022643"/>
    </source>
</evidence>
<dbReference type="SUPFAM" id="SSF50475">
    <property type="entry name" value="FMN-binding split barrel"/>
    <property type="match status" value="1"/>
</dbReference>
<evidence type="ECO:0000313" key="6">
    <source>
        <dbReference type="EMBL" id="TXB66880.1"/>
    </source>
</evidence>
<evidence type="ECO:0000256" key="1">
    <source>
        <dbReference type="ARBA" id="ARBA00001917"/>
    </source>
</evidence>
<dbReference type="InterPro" id="IPR002563">
    <property type="entry name" value="Flavin_Rdtase-like_dom"/>
</dbReference>
<name>A0A5C6RZ08_9FLAO</name>
<dbReference type="Gene3D" id="2.30.110.10">
    <property type="entry name" value="Electron Transport, Fmn-binding Protein, Chain A"/>
    <property type="match status" value="1"/>
</dbReference>
<reference evidence="6 7" key="1">
    <citation type="submission" date="2019-08" db="EMBL/GenBank/DDBJ databases">
        <title>Genome of Vicingus serpentipes NCIMB 15042.</title>
        <authorList>
            <person name="Bowman J.P."/>
        </authorList>
    </citation>
    <scope>NUCLEOTIDE SEQUENCE [LARGE SCALE GENOMIC DNA]</scope>
    <source>
        <strain evidence="6 7">NCIMB 15042</strain>
    </source>
</reference>
<comment type="caution">
    <text evidence="6">The sequence shown here is derived from an EMBL/GenBank/DDBJ whole genome shotgun (WGS) entry which is preliminary data.</text>
</comment>
<evidence type="ECO:0000259" key="5">
    <source>
        <dbReference type="Pfam" id="PF01613"/>
    </source>
</evidence>
<dbReference type="AlphaFoldDB" id="A0A5C6RZ08"/>
<dbReference type="PANTHER" id="PTHR33798">
    <property type="entry name" value="FLAVOPROTEIN OXYGENASE"/>
    <property type="match status" value="1"/>
</dbReference>
<dbReference type="EMBL" id="VOOS01000001">
    <property type="protein sequence ID" value="TXB66880.1"/>
    <property type="molecule type" value="Genomic_DNA"/>
</dbReference>
<keyword evidence="2" id="KW-0285">Flavoprotein</keyword>
<dbReference type="Pfam" id="PF01613">
    <property type="entry name" value="Flavin_Reduct"/>
    <property type="match status" value="1"/>
</dbReference>
<dbReference type="RefSeq" id="WP_147097908.1">
    <property type="nucleotide sequence ID" value="NZ_VOOS01000001.1"/>
</dbReference>